<organism evidence="9 10">
    <name type="scientific">Mycobacterium bourgelatii</name>
    <dbReference type="NCBI Taxonomy" id="1273442"/>
    <lineage>
        <taxon>Bacteria</taxon>
        <taxon>Bacillati</taxon>
        <taxon>Actinomycetota</taxon>
        <taxon>Actinomycetes</taxon>
        <taxon>Mycobacteriales</taxon>
        <taxon>Mycobacteriaceae</taxon>
        <taxon>Mycobacterium</taxon>
    </lineage>
</organism>
<dbReference type="PANTHER" id="PTHR36115">
    <property type="entry name" value="PROLINE-RICH ANTIGEN HOMOLOG-RELATED"/>
    <property type="match status" value="1"/>
</dbReference>
<comment type="caution">
    <text evidence="9">The sequence shown here is derived from an EMBL/GenBank/DDBJ whole genome shotgun (WGS) entry which is preliminary data.</text>
</comment>
<protein>
    <submittedName>
        <fullName evidence="9">RDD family protein</fullName>
    </submittedName>
</protein>
<evidence type="ECO:0000256" key="5">
    <source>
        <dbReference type="ARBA" id="ARBA00023136"/>
    </source>
</evidence>
<proteinExistence type="predicted"/>
<feature type="transmembrane region" description="Helical" evidence="7">
    <location>
        <begin position="120"/>
        <end position="141"/>
    </location>
</feature>
<reference evidence="9 10" key="1">
    <citation type="journal article" date="2019" name="Emerg. Microbes Infect.">
        <title>Comprehensive subspecies identification of 175 nontuberculous mycobacteria species based on 7547 genomic profiles.</title>
        <authorList>
            <person name="Matsumoto Y."/>
            <person name="Kinjo T."/>
            <person name="Motooka D."/>
            <person name="Nabeya D."/>
            <person name="Jung N."/>
            <person name="Uechi K."/>
            <person name="Horii T."/>
            <person name="Iida T."/>
            <person name="Fujita J."/>
            <person name="Nakamura S."/>
        </authorList>
    </citation>
    <scope>NUCLEOTIDE SEQUENCE [LARGE SCALE GENOMIC DNA]</scope>
    <source>
        <strain evidence="9 10">JCM 30725</strain>
    </source>
</reference>
<keyword evidence="10" id="KW-1185">Reference proteome</keyword>
<feature type="region of interest" description="Disordered" evidence="6">
    <location>
        <begin position="1"/>
        <end position="23"/>
    </location>
</feature>
<evidence type="ECO:0000256" key="3">
    <source>
        <dbReference type="ARBA" id="ARBA00022692"/>
    </source>
</evidence>
<dbReference type="InterPro" id="IPR010432">
    <property type="entry name" value="RDD"/>
</dbReference>
<evidence type="ECO:0000259" key="8">
    <source>
        <dbReference type="Pfam" id="PF06271"/>
    </source>
</evidence>
<name>A0A7I9YM88_MYCBU</name>
<sequence length="167" mass="17682">MTTGDDRHAPADSVPPSGQRPARASRRLAARLVDGVIIGLALTPLAYLLRRLTDIESAGSLGQQVVAGLLLGVGSFAYCVVFEVKLGWTPAKKLFGLAVRGPGGASKPDMTQSAVRNSFNLLWIVPSAVGAVLVILSWIVIADTIHRSPSKQGIHDRWAGGTQVVRH</sequence>
<comment type="subcellular location">
    <subcellularLocation>
        <location evidence="1">Cell membrane</location>
        <topology evidence="1">Multi-pass membrane protein</topology>
    </subcellularLocation>
</comment>
<feature type="compositionally biased region" description="Basic and acidic residues" evidence="6">
    <location>
        <begin position="1"/>
        <end position="10"/>
    </location>
</feature>
<accession>A0A7I9YM88</accession>
<keyword evidence="4 7" id="KW-1133">Transmembrane helix</keyword>
<evidence type="ECO:0000313" key="10">
    <source>
        <dbReference type="Proteomes" id="UP000465360"/>
    </source>
</evidence>
<keyword evidence="2" id="KW-1003">Cell membrane</keyword>
<evidence type="ECO:0000256" key="2">
    <source>
        <dbReference type="ARBA" id="ARBA00022475"/>
    </source>
</evidence>
<dbReference type="Pfam" id="PF06271">
    <property type="entry name" value="RDD"/>
    <property type="match status" value="1"/>
</dbReference>
<evidence type="ECO:0000256" key="4">
    <source>
        <dbReference type="ARBA" id="ARBA00022989"/>
    </source>
</evidence>
<dbReference type="EMBL" id="BLKZ01000001">
    <property type="protein sequence ID" value="GFG89672.1"/>
    <property type="molecule type" value="Genomic_DNA"/>
</dbReference>
<dbReference type="AlphaFoldDB" id="A0A7I9YM88"/>
<gene>
    <name evidence="9" type="ORF">MBOU_17140</name>
</gene>
<evidence type="ECO:0000256" key="6">
    <source>
        <dbReference type="SAM" id="MobiDB-lite"/>
    </source>
</evidence>
<feature type="transmembrane region" description="Helical" evidence="7">
    <location>
        <begin position="61"/>
        <end position="84"/>
    </location>
</feature>
<dbReference type="RefSeq" id="WP_163710277.1">
    <property type="nucleotide sequence ID" value="NZ_BLKZ01000001.1"/>
</dbReference>
<feature type="domain" description="RDD" evidence="8">
    <location>
        <begin position="22"/>
        <end position="160"/>
    </location>
</feature>
<keyword evidence="3 7" id="KW-0812">Transmembrane</keyword>
<evidence type="ECO:0000313" key="9">
    <source>
        <dbReference type="EMBL" id="GFG89672.1"/>
    </source>
</evidence>
<feature type="transmembrane region" description="Helical" evidence="7">
    <location>
        <begin position="28"/>
        <end position="49"/>
    </location>
</feature>
<dbReference type="InterPro" id="IPR051791">
    <property type="entry name" value="Pra-immunoreactive"/>
</dbReference>
<keyword evidence="5 7" id="KW-0472">Membrane</keyword>
<dbReference type="GO" id="GO:0005886">
    <property type="term" value="C:plasma membrane"/>
    <property type="evidence" value="ECO:0007669"/>
    <property type="project" value="UniProtKB-SubCell"/>
</dbReference>
<dbReference type="Proteomes" id="UP000465360">
    <property type="component" value="Unassembled WGS sequence"/>
</dbReference>
<evidence type="ECO:0000256" key="1">
    <source>
        <dbReference type="ARBA" id="ARBA00004651"/>
    </source>
</evidence>
<evidence type="ECO:0000256" key="7">
    <source>
        <dbReference type="SAM" id="Phobius"/>
    </source>
</evidence>
<dbReference type="PANTHER" id="PTHR36115:SF4">
    <property type="entry name" value="MEMBRANE PROTEIN"/>
    <property type="match status" value="1"/>
</dbReference>